<sequence>MHGRAADVIYSLAPLIFCVTTEVACGFFIVCLSCIPKIFQETRVIRNVKRALGMKSTSTKTSGDFEPYGIGLTTYGSVSYEMSKSKTRRERLKATGSMEHLHDGYTAQA</sequence>
<dbReference type="EMBL" id="SPNV01000088">
    <property type="protein sequence ID" value="KAF5861866.1"/>
    <property type="molecule type" value="Genomic_DNA"/>
</dbReference>
<name>A0A5N7BVP6_PETAA</name>
<dbReference type="AlphaFoldDB" id="A0A5N7BVP6"/>
<dbReference type="EMBL" id="ML735325">
    <property type="protein sequence ID" value="KAE8385829.1"/>
    <property type="molecule type" value="Genomic_DNA"/>
</dbReference>
<keyword evidence="1" id="KW-1133">Transmembrane helix</keyword>
<reference evidence="3 4" key="1">
    <citation type="submission" date="2019-04" db="EMBL/GenBank/DDBJ databases">
        <title>Aspergillus burnettii sp. nov., novel species from soil in southeast Queensland.</title>
        <authorList>
            <person name="Gilchrist C.L.M."/>
            <person name="Pitt J.I."/>
            <person name="Lange L."/>
            <person name="Lacey H.J."/>
            <person name="Vuong D."/>
            <person name="Midgley D.J."/>
            <person name="Greenfield P."/>
            <person name="Bradbury M."/>
            <person name="Lacey E."/>
            <person name="Busk P.K."/>
            <person name="Pilgaard B."/>
            <person name="Chooi Y.H."/>
            <person name="Piggott A.M."/>
        </authorList>
    </citation>
    <scope>NUCLEOTIDE SEQUENCE [LARGE SCALE GENOMIC DNA]</scope>
    <source>
        <strain evidence="3 4">FRR 5400</strain>
    </source>
</reference>
<keyword evidence="4" id="KW-1185">Reference proteome</keyword>
<accession>A0A8H6A4W3</accession>
<gene>
    <name evidence="2" type="ORF">BDV23DRAFT_187900</name>
    <name evidence="3" type="ORF">ETB97_012417</name>
</gene>
<feature type="transmembrane region" description="Helical" evidence="1">
    <location>
        <begin position="12"/>
        <end position="35"/>
    </location>
</feature>
<reference evidence="2" key="2">
    <citation type="submission" date="2019-04" db="EMBL/GenBank/DDBJ databases">
        <title>Friends and foes A comparative genomics studyof 23 Aspergillus species from section Flavi.</title>
        <authorList>
            <consortium name="DOE Joint Genome Institute"/>
            <person name="Kjaerbolling I."/>
            <person name="Vesth T."/>
            <person name="Frisvad J.C."/>
            <person name="Nybo J.L."/>
            <person name="Theobald S."/>
            <person name="Kildgaard S."/>
            <person name="Isbrandt T."/>
            <person name="Kuo A."/>
            <person name="Sato A."/>
            <person name="Lyhne E.K."/>
            <person name="Kogle M.E."/>
            <person name="Wiebenga A."/>
            <person name="Kun R.S."/>
            <person name="Lubbers R.J."/>
            <person name="Makela M.R."/>
            <person name="Barry K."/>
            <person name="Chovatia M."/>
            <person name="Clum A."/>
            <person name="Daum C."/>
            <person name="Haridas S."/>
            <person name="He G."/>
            <person name="LaButti K."/>
            <person name="Lipzen A."/>
            <person name="Mondo S."/>
            <person name="Riley R."/>
            <person name="Salamov A."/>
            <person name="Simmons B.A."/>
            <person name="Magnuson J.K."/>
            <person name="Henrissat B."/>
            <person name="Mortensen U.H."/>
            <person name="Larsen T.O."/>
            <person name="Devries R.P."/>
            <person name="Grigoriev I.V."/>
            <person name="Machida M."/>
            <person name="Baker S.E."/>
            <person name="Andersen M.R."/>
        </authorList>
    </citation>
    <scope>NUCLEOTIDE SEQUENCE [LARGE SCALE GENOMIC DNA]</scope>
    <source>
        <strain evidence="2">IBT 14317</strain>
    </source>
</reference>
<evidence type="ECO:0000256" key="1">
    <source>
        <dbReference type="SAM" id="Phobius"/>
    </source>
</evidence>
<organism evidence="2">
    <name type="scientific">Petromyces alliaceus</name>
    <name type="common">Aspergillus alliaceus</name>
    <dbReference type="NCBI Taxonomy" id="209559"/>
    <lineage>
        <taxon>Eukaryota</taxon>
        <taxon>Fungi</taxon>
        <taxon>Dikarya</taxon>
        <taxon>Ascomycota</taxon>
        <taxon>Pezizomycotina</taxon>
        <taxon>Eurotiomycetes</taxon>
        <taxon>Eurotiomycetidae</taxon>
        <taxon>Eurotiales</taxon>
        <taxon>Aspergillaceae</taxon>
        <taxon>Aspergillus</taxon>
        <taxon>Aspergillus subgen. Circumdati</taxon>
    </lineage>
</organism>
<evidence type="ECO:0000313" key="3">
    <source>
        <dbReference type="EMBL" id="KAF5861866.1"/>
    </source>
</evidence>
<dbReference type="OrthoDB" id="4682787at2759"/>
<keyword evidence="1" id="KW-0472">Membrane</keyword>
<keyword evidence="1" id="KW-0812">Transmembrane</keyword>
<dbReference type="Proteomes" id="UP000541154">
    <property type="component" value="Unassembled WGS sequence"/>
</dbReference>
<proteinExistence type="predicted"/>
<protein>
    <submittedName>
        <fullName evidence="2">Uncharacterized protein</fullName>
    </submittedName>
</protein>
<dbReference type="Proteomes" id="UP000326877">
    <property type="component" value="Unassembled WGS sequence"/>
</dbReference>
<accession>A0A5N7BVP6</accession>
<evidence type="ECO:0000313" key="4">
    <source>
        <dbReference type="Proteomes" id="UP000541154"/>
    </source>
</evidence>
<evidence type="ECO:0000313" key="2">
    <source>
        <dbReference type="EMBL" id="KAE8385829.1"/>
    </source>
</evidence>